<organism evidence="1 2">
    <name type="scientific">Nemania bipapillata</name>
    <dbReference type="NCBI Taxonomy" id="110536"/>
    <lineage>
        <taxon>Eukaryota</taxon>
        <taxon>Fungi</taxon>
        <taxon>Dikarya</taxon>
        <taxon>Ascomycota</taxon>
        <taxon>Pezizomycotina</taxon>
        <taxon>Sordariomycetes</taxon>
        <taxon>Xylariomycetidae</taxon>
        <taxon>Xylariales</taxon>
        <taxon>Xylariaceae</taxon>
        <taxon>Nemania</taxon>
    </lineage>
</organism>
<comment type="caution">
    <text evidence="1">The sequence shown here is derived from an EMBL/GenBank/DDBJ whole genome shotgun (WGS) entry which is preliminary data.</text>
</comment>
<gene>
    <name evidence="1" type="ORF">ONZ43_g3175</name>
</gene>
<dbReference type="Proteomes" id="UP001153334">
    <property type="component" value="Unassembled WGS sequence"/>
</dbReference>
<evidence type="ECO:0000313" key="1">
    <source>
        <dbReference type="EMBL" id="KAJ8120004.1"/>
    </source>
</evidence>
<dbReference type="EMBL" id="JAPESX010000716">
    <property type="protein sequence ID" value="KAJ8120004.1"/>
    <property type="molecule type" value="Genomic_DNA"/>
</dbReference>
<name>A0ACC2IXX3_9PEZI</name>
<evidence type="ECO:0000313" key="2">
    <source>
        <dbReference type="Proteomes" id="UP001153334"/>
    </source>
</evidence>
<accession>A0ACC2IXX3</accession>
<proteinExistence type="predicted"/>
<sequence>MAQTNMTVNWIFDSLRDVDQGHLHITYHHNYWKNMGTRGPAGRFGHQHVYNNYYEDYLYQAIHSRSDNQVLVEGNVFAGNTSEALSTYGLVIPEDSPNTCTCGDEELDGFANLGAENDFGSAGVNITQTGNFTKVDYGYTLTPLDMVKSVVLAGAGVGRIEV</sequence>
<keyword evidence="2" id="KW-1185">Reference proteome</keyword>
<reference evidence="1" key="1">
    <citation type="submission" date="2022-11" db="EMBL/GenBank/DDBJ databases">
        <title>Genome Sequence of Nemania bipapillata.</title>
        <authorList>
            <person name="Buettner E."/>
        </authorList>
    </citation>
    <scope>NUCLEOTIDE SEQUENCE</scope>
    <source>
        <strain evidence="1">CP14</strain>
    </source>
</reference>
<protein>
    <submittedName>
        <fullName evidence="1">Uncharacterized protein</fullName>
    </submittedName>
</protein>